<dbReference type="Proteomes" id="UP001165065">
    <property type="component" value="Unassembled WGS sequence"/>
</dbReference>
<feature type="compositionally biased region" description="Basic residues" evidence="1">
    <location>
        <begin position="214"/>
        <end position="226"/>
    </location>
</feature>
<evidence type="ECO:0000313" key="3">
    <source>
        <dbReference type="Proteomes" id="UP001165065"/>
    </source>
</evidence>
<dbReference type="AlphaFoldDB" id="A0A9W7G4V8"/>
<feature type="region of interest" description="Disordered" evidence="1">
    <location>
        <begin position="164"/>
        <end position="251"/>
    </location>
</feature>
<gene>
    <name evidence="2" type="ORF">TrCOL_g9179</name>
</gene>
<sequence>MATDPSSSPRKPRRKRGQGGDDNNSNHNNVTLVGSLVTRSNLKWHVGQVSTRGLFRILDLTGERYDVLTGRVALEDFVVKVGSGRGEDWYSSVTMIITSDQGDGARAAVRGAVGKVKEAGRKGLRRVGLEISRVGMGEEGEEEVIVTPVPRRGWGEEGVIDVKAEEGGGEGLRLEGGKEDMRIKVGEGWEGGETTEGKTTGKNPTPSPPTPATPKRKPKTTRKITTRMKNQPVAPQNRPRRAPSGGPSLPLGRIELLGDREFEMFVRDGLSDSEGILKEDDEIWGKEVREKIERLGVVGKGGEVVGVGKRVRSRDEGNWGGDGSVLSLFWPTFESTKGGTRRKGGGGRKGGPLSFITKDPAYLRIRHRSNSVTLASMCLLLVVRLTVKAMVAVVTWCSLNQAVPRYAISLALGSLGLCVRGDKNWRMWMLTGVVACRLFSEGVHGLREGDWDDVERWGGGGGEE</sequence>
<dbReference type="EMBL" id="BRYA01000015">
    <property type="protein sequence ID" value="GMI32120.1"/>
    <property type="molecule type" value="Genomic_DNA"/>
</dbReference>
<comment type="caution">
    <text evidence="2">The sequence shown here is derived from an EMBL/GenBank/DDBJ whole genome shotgun (WGS) entry which is preliminary data.</text>
</comment>
<accession>A0A9W7G4V8</accession>
<name>A0A9W7G4V8_9STRA</name>
<proteinExistence type="predicted"/>
<evidence type="ECO:0000256" key="1">
    <source>
        <dbReference type="SAM" id="MobiDB-lite"/>
    </source>
</evidence>
<feature type="compositionally biased region" description="Basic and acidic residues" evidence="1">
    <location>
        <begin position="164"/>
        <end position="187"/>
    </location>
</feature>
<keyword evidence="3" id="KW-1185">Reference proteome</keyword>
<evidence type="ECO:0000313" key="2">
    <source>
        <dbReference type="EMBL" id="GMI32120.1"/>
    </source>
</evidence>
<organism evidence="2 3">
    <name type="scientific">Triparma columacea</name>
    <dbReference type="NCBI Taxonomy" id="722753"/>
    <lineage>
        <taxon>Eukaryota</taxon>
        <taxon>Sar</taxon>
        <taxon>Stramenopiles</taxon>
        <taxon>Ochrophyta</taxon>
        <taxon>Bolidophyceae</taxon>
        <taxon>Parmales</taxon>
        <taxon>Triparmaceae</taxon>
        <taxon>Triparma</taxon>
    </lineage>
</organism>
<feature type="region of interest" description="Disordered" evidence="1">
    <location>
        <begin position="1"/>
        <end position="29"/>
    </location>
</feature>
<reference evidence="3" key="1">
    <citation type="journal article" date="2023" name="Commun. Biol.">
        <title>Genome analysis of Parmales, the sister group of diatoms, reveals the evolutionary specialization of diatoms from phago-mixotrophs to photoautotrophs.</title>
        <authorList>
            <person name="Ban H."/>
            <person name="Sato S."/>
            <person name="Yoshikawa S."/>
            <person name="Yamada K."/>
            <person name="Nakamura Y."/>
            <person name="Ichinomiya M."/>
            <person name="Sato N."/>
            <person name="Blanc-Mathieu R."/>
            <person name="Endo H."/>
            <person name="Kuwata A."/>
            <person name="Ogata H."/>
        </authorList>
    </citation>
    <scope>NUCLEOTIDE SEQUENCE [LARGE SCALE GENOMIC DNA]</scope>
</reference>
<protein>
    <submittedName>
        <fullName evidence="2">Uncharacterized protein</fullName>
    </submittedName>
</protein>